<comment type="catalytic activity">
    <reaction evidence="5">
        <text>O-phospho-L-seryl-[protein] + H2O = L-seryl-[protein] + phosphate</text>
        <dbReference type="Rhea" id="RHEA:20629"/>
        <dbReference type="Rhea" id="RHEA-COMP:9863"/>
        <dbReference type="Rhea" id="RHEA-COMP:11604"/>
        <dbReference type="ChEBI" id="CHEBI:15377"/>
        <dbReference type="ChEBI" id="CHEBI:29999"/>
        <dbReference type="ChEBI" id="CHEBI:43474"/>
        <dbReference type="ChEBI" id="CHEBI:83421"/>
        <dbReference type="EC" id="3.1.3.16"/>
    </reaction>
</comment>
<feature type="region of interest" description="Disordered" evidence="7">
    <location>
        <begin position="409"/>
        <end position="504"/>
    </location>
</feature>
<feature type="compositionally biased region" description="Low complexity" evidence="7">
    <location>
        <begin position="45"/>
        <end position="62"/>
    </location>
</feature>
<dbReference type="CDD" id="cd07521">
    <property type="entry name" value="HAD_FCP1-like"/>
    <property type="match status" value="1"/>
</dbReference>
<dbReference type="OrthoDB" id="10249888at2759"/>
<evidence type="ECO:0000256" key="3">
    <source>
        <dbReference type="ARBA" id="ARBA00022801"/>
    </source>
</evidence>
<dbReference type="STRING" id="747676.F4RF39"/>
<feature type="domain" description="FCP1 homology" evidence="9">
    <location>
        <begin position="268"/>
        <end position="408"/>
    </location>
</feature>
<evidence type="ECO:0000256" key="4">
    <source>
        <dbReference type="ARBA" id="ARBA00023242"/>
    </source>
</evidence>
<dbReference type="SUPFAM" id="SSF56784">
    <property type="entry name" value="HAD-like"/>
    <property type="match status" value="1"/>
</dbReference>
<keyword evidence="3" id="KW-0378">Hydrolase</keyword>
<dbReference type="InterPro" id="IPR036420">
    <property type="entry name" value="BRCT_dom_sf"/>
</dbReference>
<dbReference type="VEuPathDB" id="FungiDB:MELLADRAFT_115868"/>
<dbReference type="FunCoup" id="F4RF39">
    <property type="interactions" value="309"/>
</dbReference>
<dbReference type="GO" id="GO:0008420">
    <property type="term" value="F:RNA polymerase II CTD heptapeptide repeat phosphatase activity"/>
    <property type="evidence" value="ECO:0007669"/>
    <property type="project" value="InterPro"/>
</dbReference>
<dbReference type="EC" id="3.1.3.16" evidence="2"/>
<feature type="compositionally biased region" description="Polar residues" evidence="7">
    <location>
        <begin position="468"/>
        <end position="480"/>
    </location>
</feature>
<dbReference type="PROSITE" id="PS50172">
    <property type="entry name" value="BRCT"/>
    <property type="match status" value="1"/>
</dbReference>
<sequence length="736" mass="81021">MSPQPEEDLNPPISPTTERKQVRRRKKLHPRDRADHNASHEQGASSFNPSSSPHSPDDQPTSIPLPSNISLPITIVHLFVPHSLSHLSPTEATTSTITFSHKSQSNSEVLKTTPLFSYLEGTVDPSNSLARSDSNSSLGTPSKGKNRALESNPRVSDSFDQDSGPALSIYESPVKGELVKWCITEGMVLEPEAGWHTKPLLLIKEPCTHAVQWQGQCAICGRDLTISDYTGISETSRASIPMSHGPSTLTVSISEARRLESETRSRLLKDTKLSLIVDLDQTIVHATVDPTVGEWIPGLSEFLRTLAEKYEMHVYTMGTRAYADAVCRIIDPTSELFGSRVLSRDESGSMTQKSLTRLFPVDTSMVVIIDDRGDVWEYSPNLVSVVPYNFFIGIGDINGAFLPPARQLPSSSLDTTSTDSTQASKPDASIVSTPQMTLTDPSGTSDTILTSSETETPRSTTPTFSSSADVNSIQVSETSIPTTKPAVTAPTPSGSGASTEASDAQSKLLADQVLGRPLKQKQIDVWPMDAIPDQQDAWKLAEQFGAQCYTRLTPRVTHLVAAKAINIALTRRKVSVVKPKWLYDAVTLWRHPNEEEYLWKRPEGEECGPELEIEDDNDGWGAEMKEFDWKDAADEVMAAMEESSEEDEVVKRGRRDEEGDSPLSKRQRLARSRSSKLREVVVGVEEEEDQDQDQDQEERREDREGGSIELSPEEDDFLSALAAEVEGEMDDLGDLT</sequence>
<evidence type="ECO:0000259" key="8">
    <source>
        <dbReference type="PROSITE" id="PS50172"/>
    </source>
</evidence>
<feature type="compositionally biased region" description="Basic residues" evidence="7">
    <location>
        <begin position="21"/>
        <end position="30"/>
    </location>
</feature>
<evidence type="ECO:0000256" key="7">
    <source>
        <dbReference type="SAM" id="MobiDB-lite"/>
    </source>
</evidence>
<dbReference type="InterPro" id="IPR039189">
    <property type="entry name" value="Fcp1"/>
</dbReference>
<dbReference type="Gene3D" id="3.40.50.1000">
    <property type="entry name" value="HAD superfamily/HAD-like"/>
    <property type="match status" value="1"/>
</dbReference>
<dbReference type="InterPro" id="IPR001357">
    <property type="entry name" value="BRCT_dom"/>
</dbReference>
<keyword evidence="4" id="KW-0539">Nucleus</keyword>
<gene>
    <name evidence="10" type="ORF">MELLADRAFT_115868</name>
</gene>
<dbReference type="Gene3D" id="3.40.50.10190">
    <property type="entry name" value="BRCT domain"/>
    <property type="match status" value="1"/>
</dbReference>
<comment type="subcellular location">
    <subcellularLocation>
        <location evidence="1">Nucleus</location>
    </subcellularLocation>
</comment>
<feature type="compositionally biased region" description="Low complexity" evidence="7">
    <location>
        <begin position="481"/>
        <end position="492"/>
    </location>
</feature>
<dbReference type="eggNOG" id="KOG0323">
    <property type="taxonomic scope" value="Eukaryota"/>
</dbReference>
<evidence type="ECO:0000256" key="2">
    <source>
        <dbReference type="ARBA" id="ARBA00013081"/>
    </source>
</evidence>
<evidence type="ECO:0000256" key="5">
    <source>
        <dbReference type="ARBA" id="ARBA00047761"/>
    </source>
</evidence>
<dbReference type="GeneID" id="18925702"/>
<dbReference type="SMART" id="SM00577">
    <property type="entry name" value="CPDc"/>
    <property type="match status" value="1"/>
</dbReference>
<feature type="compositionally biased region" description="Polar residues" evidence="7">
    <location>
        <begin position="430"/>
        <end position="449"/>
    </location>
</feature>
<feature type="domain" description="BRCT" evidence="8">
    <location>
        <begin position="539"/>
        <end position="599"/>
    </location>
</feature>
<feature type="region of interest" description="Disordered" evidence="7">
    <location>
        <begin position="1"/>
        <end position="66"/>
    </location>
</feature>
<dbReference type="InterPro" id="IPR023214">
    <property type="entry name" value="HAD_sf"/>
</dbReference>
<evidence type="ECO:0000313" key="10">
    <source>
        <dbReference type="EMBL" id="EGG08750.1"/>
    </source>
</evidence>
<feature type="compositionally biased region" description="Low complexity" evidence="7">
    <location>
        <begin position="410"/>
        <end position="421"/>
    </location>
</feature>
<feature type="compositionally biased region" description="Acidic residues" evidence="7">
    <location>
        <begin position="684"/>
        <end position="696"/>
    </location>
</feature>
<feature type="compositionally biased region" description="Basic residues" evidence="7">
    <location>
        <begin position="665"/>
        <end position="675"/>
    </location>
</feature>
<feature type="compositionally biased region" description="Low complexity" evidence="7">
    <location>
        <begin position="450"/>
        <end position="467"/>
    </location>
</feature>
<dbReference type="InterPro" id="IPR036412">
    <property type="entry name" value="HAD-like_sf"/>
</dbReference>
<dbReference type="HOGENOM" id="CLU_376854_0_0_1"/>
<proteinExistence type="predicted"/>
<dbReference type="GO" id="GO:0005634">
    <property type="term" value="C:nucleus"/>
    <property type="evidence" value="ECO:0007669"/>
    <property type="project" value="UniProtKB-SubCell"/>
</dbReference>
<dbReference type="CDD" id="cd17729">
    <property type="entry name" value="BRCT_CTDP1"/>
    <property type="match status" value="1"/>
</dbReference>
<dbReference type="RefSeq" id="XP_007407724.1">
    <property type="nucleotide sequence ID" value="XM_007407662.1"/>
</dbReference>
<dbReference type="PANTHER" id="PTHR23081:SF36">
    <property type="entry name" value="RNA POLYMERASE II SUBUNIT A C-TERMINAL DOMAIN PHOSPHATASE"/>
    <property type="match status" value="1"/>
</dbReference>
<evidence type="ECO:0000256" key="6">
    <source>
        <dbReference type="ARBA" id="ARBA00048336"/>
    </source>
</evidence>
<dbReference type="InParanoid" id="F4RF39"/>
<dbReference type="AlphaFoldDB" id="F4RF39"/>
<feature type="region of interest" description="Disordered" evidence="7">
    <location>
        <begin position="122"/>
        <end position="162"/>
    </location>
</feature>
<name>F4RF39_MELLP</name>
<evidence type="ECO:0000256" key="1">
    <source>
        <dbReference type="ARBA" id="ARBA00004123"/>
    </source>
</evidence>
<dbReference type="EMBL" id="GL883099">
    <property type="protein sequence ID" value="EGG08750.1"/>
    <property type="molecule type" value="Genomic_DNA"/>
</dbReference>
<feature type="region of interest" description="Disordered" evidence="7">
    <location>
        <begin position="638"/>
        <end position="717"/>
    </location>
</feature>
<keyword evidence="11" id="KW-1185">Reference proteome</keyword>
<dbReference type="Pfam" id="PF03031">
    <property type="entry name" value="NIF"/>
    <property type="match status" value="1"/>
</dbReference>
<comment type="catalytic activity">
    <reaction evidence="6">
        <text>O-phospho-L-threonyl-[protein] + H2O = L-threonyl-[protein] + phosphate</text>
        <dbReference type="Rhea" id="RHEA:47004"/>
        <dbReference type="Rhea" id="RHEA-COMP:11060"/>
        <dbReference type="Rhea" id="RHEA-COMP:11605"/>
        <dbReference type="ChEBI" id="CHEBI:15377"/>
        <dbReference type="ChEBI" id="CHEBI:30013"/>
        <dbReference type="ChEBI" id="CHEBI:43474"/>
        <dbReference type="ChEBI" id="CHEBI:61977"/>
        <dbReference type="EC" id="3.1.3.16"/>
    </reaction>
</comment>
<dbReference type="Proteomes" id="UP000001072">
    <property type="component" value="Unassembled WGS sequence"/>
</dbReference>
<protein>
    <recommendedName>
        <fullName evidence="2">protein-serine/threonine phosphatase</fullName>
        <ecNumber evidence="2">3.1.3.16</ecNumber>
    </recommendedName>
</protein>
<dbReference type="PANTHER" id="PTHR23081">
    <property type="entry name" value="RNA POLYMERASE II CTD PHOSPHATASE"/>
    <property type="match status" value="1"/>
</dbReference>
<reference evidence="11" key="1">
    <citation type="journal article" date="2011" name="Proc. Natl. Acad. Sci. U.S.A.">
        <title>Obligate biotrophy features unraveled by the genomic analysis of rust fungi.</title>
        <authorList>
            <person name="Duplessis S."/>
            <person name="Cuomo C.A."/>
            <person name="Lin Y.-C."/>
            <person name="Aerts A."/>
            <person name="Tisserant E."/>
            <person name="Veneault-Fourrey C."/>
            <person name="Joly D.L."/>
            <person name="Hacquard S."/>
            <person name="Amselem J."/>
            <person name="Cantarel B.L."/>
            <person name="Chiu R."/>
            <person name="Coutinho P.M."/>
            <person name="Feau N."/>
            <person name="Field M."/>
            <person name="Frey P."/>
            <person name="Gelhaye E."/>
            <person name="Goldberg J."/>
            <person name="Grabherr M.G."/>
            <person name="Kodira C.D."/>
            <person name="Kohler A."/>
            <person name="Kuees U."/>
            <person name="Lindquist E.A."/>
            <person name="Lucas S.M."/>
            <person name="Mago R."/>
            <person name="Mauceli E."/>
            <person name="Morin E."/>
            <person name="Murat C."/>
            <person name="Pangilinan J.L."/>
            <person name="Park R."/>
            <person name="Pearson M."/>
            <person name="Quesneville H."/>
            <person name="Rouhier N."/>
            <person name="Sakthikumar S."/>
            <person name="Salamov A.A."/>
            <person name="Schmutz J."/>
            <person name="Selles B."/>
            <person name="Shapiro H."/>
            <person name="Tanguay P."/>
            <person name="Tuskan G.A."/>
            <person name="Henrissat B."/>
            <person name="Van de Peer Y."/>
            <person name="Rouze P."/>
            <person name="Ellis J.G."/>
            <person name="Dodds P.N."/>
            <person name="Schein J.E."/>
            <person name="Zhong S."/>
            <person name="Hamelin R.C."/>
            <person name="Grigoriev I.V."/>
            <person name="Szabo L.J."/>
            <person name="Martin F."/>
        </authorList>
    </citation>
    <scope>NUCLEOTIDE SEQUENCE [LARGE SCALE GENOMIC DNA]</scope>
    <source>
        <strain evidence="11">98AG31 / pathotype 3-4-7</strain>
    </source>
</reference>
<feature type="compositionally biased region" description="Low complexity" evidence="7">
    <location>
        <begin position="126"/>
        <end position="138"/>
    </location>
</feature>
<feature type="compositionally biased region" description="Polar residues" evidence="7">
    <location>
        <begin position="493"/>
        <end position="504"/>
    </location>
</feature>
<dbReference type="SUPFAM" id="SSF52113">
    <property type="entry name" value="BRCT domain"/>
    <property type="match status" value="1"/>
</dbReference>
<evidence type="ECO:0000259" key="9">
    <source>
        <dbReference type="PROSITE" id="PS50969"/>
    </source>
</evidence>
<organism evidence="11">
    <name type="scientific">Melampsora larici-populina (strain 98AG31 / pathotype 3-4-7)</name>
    <name type="common">Poplar leaf rust fungus</name>
    <dbReference type="NCBI Taxonomy" id="747676"/>
    <lineage>
        <taxon>Eukaryota</taxon>
        <taxon>Fungi</taxon>
        <taxon>Dikarya</taxon>
        <taxon>Basidiomycota</taxon>
        <taxon>Pucciniomycotina</taxon>
        <taxon>Pucciniomycetes</taxon>
        <taxon>Pucciniales</taxon>
        <taxon>Melampsoraceae</taxon>
        <taxon>Melampsora</taxon>
    </lineage>
</organism>
<feature type="compositionally biased region" description="Basic and acidic residues" evidence="7">
    <location>
        <begin position="697"/>
        <end position="706"/>
    </location>
</feature>
<accession>F4RF39</accession>
<dbReference type="PROSITE" id="PS50969">
    <property type="entry name" value="FCP1"/>
    <property type="match status" value="1"/>
</dbReference>
<evidence type="ECO:0000313" key="11">
    <source>
        <dbReference type="Proteomes" id="UP000001072"/>
    </source>
</evidence>
<dbReference type="InterPro" id="IPR004274">
    <property type="entry name" value="FCP1_dom"/>
</dbReference>
<dbReference type="KEGG" id="mlr:MELLADRAFT_115868"/>